<evidence type="ECO:0000256" key="3">
    <source>
        <dbReference type="ARBA" id="ARBA00023125"/>
    </source>
</evidence>
<feature type="region of interest" description="Disordered" evidence="7">
    <location>
        <begin position="624"/>
        <end position="644"/>
    </location>
</feature>
<feature type="coiled-coil region" evidence="6">
    <location>
        <begin position="462"/>
        <end position="541"/>
    </location>
</feature>
<dbReference type="FunFam" id="1.20.5.170:FF:000009">
    <property type="entry name" value="probable transcription factor PosF21"/>
    <property type="match status" value="1"/>
</dbReference>
<dbReference type="InterPro" id="IPR044759">
    <property type="entry name" value="bZIP_RF2"/>
</dbReference>
<proteinExistence type="predicted"/>
<sequence>MGDHMNKDMQEKPILAALEDLYQGIPDESVNLTFQDLAEVNTSEKRKPTATSTTTTIAPSSSLAKLPSLDFTKGLQGCSQHRVQDFGYGESSPWDYPGHFSHHAGGGAQRQIPQCMANGDDHSKYGVSFDGVSVASGRATRRRRPGIPHSKICATCNTYIYLFRTRCLVCGRVYCRQCVEIGMGEMVEGRKCIECLGLRFSHRYIERAGNVGCCSWRYPKTLKQVELKCAEKGPRRSGKYGHSGMPNSRSLSPNKWRESRKRVQLCCVTKLQAFAKQMQDPSSNPNSNPNPHNANAASQLPRPPPSTAATTAGAGASSSSLFPRSGGSHHRRAHSEMSFRLPDDLMDLSPSDPFAGGSSTASMEEIGSEDDLFSTYIDVDKLGGSNGSGTAGNGADPTGEREKSPTRARHRHSSSVDGSSSFGEIMEAKKAMPPDKLAELWTIDPKRAKRILANRQSAARSKERKARYIQELERKVQTLQTEATTLSAQLTLYQRDTTGLSTENTELKLRLQAMEQQAQLRDALNEALKKEVERLKVATGEMMSPTESFNLGMHHMPFTGSTFGSIPSQSGPSGHQNIQLSPFGHSPSTMRTHQLHQTTSHPLTDLLQNDQLGRFQGLDISSKGSTLVKTEGPSLSASESSTTF</sequence>
<reference evidence="9" key="1">
    <citation type="submission" date="2023-10" db="EMBL/GenBank/DDBJ databases">
        <authorList>
            <person name="Domelevo Entfellner J.-B."/>
        </authorList>
    </citation>
    <scope>NUCLEOTIDE SEQUENCE</scope>
</reference>
<keyword evidence="6" id="KW-0175">Coiled coil</keyword>
<organism evidence="9 10">
    <name type="scientific">Sphenostylis stenocarpa</name>
    <dbReference type="NCBI Taxonomy" id="92480"/>
    <lineage>
        <taxon>Eukaryota</taxon>
        <taxon>Viridiplantae</taxon>
        <taxon>Streptophyta</taxon>
        <taxon>Embryophyta</taxon>
        <taxon>Tracheophyta</taxon>
        <taxon>Spermatophyta</taxon>
        <taxon>Magnoliopsida</taxon>
        <taxon>eudicotyledons</taxon>
        <taxon>Gunneridae</taxon>
        <taxon>Pentapetalae</taxon>
        <taxon>rosids</taxon>
        <taxon>fabids</taxon>
        <taxon>Fabales</taxon>
        <taxon>Fabaceae</taxon>
        <taxon>Papilionoideae</taxon>
        <taxon>50 kb inversion clade</taxon>
        <taxon>NPAAA clade</taxon>
        <taxon>indigoferoid/millettioid clade</taxon>
        <taxon>Phaseoleae</taxon>
        <taxon>Sphenostylis</taxon>
    </lineage>
</organism>
<accession>A0AA86T775</accession>
<dbReference type="InterPro" id="IPR046347">
    <property type="entry name" value="bZIP_sf"/>
</dbReference>
<feature type="region of interest" description="Disordered" evidence="7">
    <location>
        <begin position="277"/>
        <end position="364"/>
    </location>
</feature>
<dbReference type="PANTHER" id="PTHR13690">
    <property type="entry name" value="TRANSCRIPTION FACTOR POSF21-RELATED"/>
    <property type="match status" value="1"/>
</dbReference>
<comment type="subcellular location">
    <subcellularLocation>
        <location evidence="1">Nucleus</location>
    </subcellularLocation>
</comment>
<evidence type="ECO:0000256" key="1">
    <source>
        <dbReference type="ARBA" id="ARBA00004123"/>
    </source>
</evidence>
<feature type="compositionally biased region" description="Low complexity" evidence="7">
    <location>
        <begin position="307"/>
        <end position="326"/>
    </location>
</feature>
<evidence type="ECO:0000256" key="4">
    <source>
        <dbReference type="ARBA" id="ARBA00023163"/>
    </source>
</evidence>
<dbReference type="CDD" id="cd00065">
    <property type="entry name" value="FYVE_like_SF"/>
    <property type="match status" value="1"/>
</dbReference>
<evidence type="ECO:0000313" key="10">
    <source>
        <dbReference type="Proteomes" id="UP001189624"/>
    </source>
</evidence>
<feature type="compositionally biased region" description="Low complexity" evidence="7">
    <location>
        <begin position="281"/>
        <end position="298"/>
    </location>
</feature>
<dbReference type="Gene3D" id="1.20.5.170">
    <property type="match status" value="1"/>
</dbReference>
<dbReference type="PANTHER" id="PTHR13690:SF122">
    <property type="entry name" value="ATBZIP TRANSCRIPTION FACTOR"/>
    <property type="match status" value="1"/>
</dbReference>
<dbReference type="AlphaFoldDB" id="A0AA86T775"/>
<feature type="region of interest" description="Disordered" evidence="7">
    <location>
        <begin position="233"/>
        <end position="257"/>
    </location>
</feature>
<dbReference type="Gramene" id="rna-AYBTSS11_LOCUS22759">
    <property type="protein sequence ID" value="CAJ1970771.1"/>
    <property type="gene ID" value="gene-AYBTSS11_LOCUS22759"/>
</dbReference>
<feature type="domain" description="BZIP" evidence="8">
    <location>
        <begin position="444"/>
        <end position="507"/>
    </location>
</feature>
<dbReference type="GO" id="GO:0005634">
    <property type="term" value="C:nucleus"/>
    <property type="evidence" value="ECO:0007669"/>
    <property type="project" value="UniProtKB-SubCell"/>
</dbReference>
<protein>
    <recommendedName>
        <fullName evidence="8">BZIP domain-containing protein</fullName>
    </recommendedName>
</protein>
<dbReference type="Proteomes" id="UP001189624">
    <property type="component" value="Chromosome 8"/>
</dbReference>
<keyword evidence="3" id="KW-0238">DNA-binding</keyword>
<dbReference type="CDD" id="cd14703">
    <property type="entry name" value="bZIP_plant_RF2"/>
    <property type="match status" value="1"/>
</dbReference>
<gene>
    <name evidence="9" type="ORF">AYBTSS11_LOCUS22759</name>
</gene>
<evidence type="ECO:0000256" key="6">
    <source>
        <dbReference type="SAM" id="Coils"/>
    </source>
</evidence>
<dbReference type="InterPro" id="IPR004827">
    <property type="entry name" value="bZIP"/>
</dbReference>
<dbReference type="GO" id="GO:0003700">
    <property type="term" value="F:DNA-binding transcription factor activity"/>
    <property type="evidence" value="ECO:0007669"/>
    <property type="project" value="InterPro"/>
</dbReference>
<evidence type="ECO:0000256" key="5">
    <source>
        <dbReference type="ARBA" id="ARBA00023242"/>
    </source>
</evidence>
<feature type="compositionally biased region" description="Basic and acidic residues" evidence="7">
    <location>
        <begin position="334"/>
        <end position="343"/>
    </location>
</feature>
<dbReference type="SMART" id="SM00338">
    <property type="entry name" value="BRLZ"/>
    <property type="match status" value="1"/>
</dbReference>
<evidence type="ECO:0000313" key="9">
    <source>
        <dbReference type="EMBL" id="CAJ1970771.1"/>
    </source>
</evidence>
<keyword evidence="10" id="KW-1185">Reference proteome</keyword>
<dbReference type="Pfam" id="PF00170">
    <property type="entry name" value="bZIP_1"/>
    <property type="match status" value="1"/>
</dbReference>
<dbReference type="EMBL" id="OY731405">
    <property type="protein sequence ID" value="CAJ1970771.1"/>
    <property type="molecule type" value="Genomic_DNA"/>
</dbReference>
<evidence type="ECO:0000259" key="8">
    <source>
        <dbReference type="PROSITE" id="PS50217"/>
    </source>
</evidence>
<keyword evidence="5" id="KW-0539">Nucleus</keyword>
<dbReference type="PROSITE" id="PS50217">
    <property type="entry name" value="BZIP"/>
    <property type="match status" value="1"/>
</dbReference>
<name>A0AA86T775_9FABA</name>
<keyword evidence="4" id="KW-0804">Transcription</keyword>
<feature type="region of interest" description="Disordered" evidence="7">
    <location>
        <begin position="563"/>
        <end position="599"/>
    </location>
</feature>
<dbReference type="GO" id="GO:0003677">
    <property type="term" value="F:DNA binding"/>
    <property type="evidence" value="ECO:0007669"/>
    <property type="project" value="UniProtKB-KW"/>
</dbReference>
<evidence type="ECO:0000256" key="7">
    <source>
        <dbReference type="SAM" id="MobiDB-lite"/>
    </source>
</evidence>
<evidence type="ECO:0000256" key="2">
    <source>
        <dbReference type="ARBA" id="ARBA00023015"/>
    </source>
</evidence>
<keyword evidence="2" id="KW-0805">Transcription regulation</keyword>
<dbReference type="SUPFAM" id="SSF57959">
    <property type="entry name" value="Leucine zipper domain"/>
    <property type="match status" value="1"/>
</dbReference>
<feature type="region of interest" description="Disordered" evidence="7">
    <location>
        <begin position="384"/>
        <end position="421"/>
    </location>
</feature>